<dbReference type="PANTHER" id="PTHR43547">
    <property type="entry name" value="TWO-COMPONENT HISTIDINE KINASE"/>
    <property type="match status" value="1"/>
</dbReference>
<dbReference type="SMART" id="SM00388">
    <property type="entry name" value="HisKA"/>
    <property type="match status" value="1"/>
</dbReference>
<dbReference type="Pfam" id="PF00512">
    <property type="entry name" value="HisKA"/>
    <property type="match status" value="1"/>
</dbReference>
<evidence type="ECO:0000256" key="4">
    <source>
        <dbReference type="ARBA" id="ARBA00022553"/>
    </source>
</evidence>
<dbReference type="SMART" id="SM00304">
    <property type="entry name" value="HAMP"/>
    <property type="match status" value="1"/>
</dbReference>
<gene>
    <name evidence="14" type="ORF">AAW51_1159</name>
</gene>
<dbReference type="SMART" id="SM00387">
    <property type="entry name" value="HATPase_c"/>
    <property type="match status" value="1"/>
</dbReference>
<dbReference type="CDD" id="cd00082">
    <property type="entry name" value="HisKA"/>
    <property type="match status" value="1"/>
</dbReference>
<dbReference type="SUPFAM" id="SSF55874">
    <property type="entry name" value="ATPase domain of HSP90 chaperone/DNA topoisomerase II/histidine kinase"/>
    <property type="match status" value="1"/>
</dbReference>
<dbReference type="PATRIC" id="fig|413882.6.peg.1221"/>
<dbReference type="Pfam" id="PF00672">
    <property type="entry name" value="HAMP"/>
    <property type="match status" value="1"/>
</dbReference>
<keyword evidence="7" id="KW-0902">Two-component regulatory system</keyword>
<dbReference type="Gene3D" id="1.10.287.130">
    <property type="match status" value="1"/>
</dbReference>
<evidence type="ECO:0000256" key="7">
    <source>
        <dbReference type="ARBA" id="ARBA00023012"/>
    </source>
</evidence>
<dbReference type="PRINTS" id="PR00344">
    <property type="entry name" value="BCTRLSENSOR"/>
</dbReference>
<evidence type="ECO:0000313" key="15">
    <source>
        <dbReference type="Proteomes" id="UP000035352"/>
    </source>
</evidence>
<dbReference type="FunFam" id="1.10.287.130:FF:000001">
    <property type="entry name" value="Two-component sensor histidine kinase"/>
    <property type="match status" value="1"/>
</dbReference>
<keyword evidence="14" id="KW-0489">Methyltransferase</keyword>
<feature type="domain" description="Response regulatory" evidence="12">
    <location>
        <begin position="511"/>
        <end position="627"/>
    </location>
</feature>
<keyword evidence="10" id="KW-1133">Transmembrane helix</keyword>
<dbReference type="InterPro" id="IPR001789">
    <property type="entry name" value="Sig_transdc_resp-reg_receiver"/>
</dbReference>
<evidence type="ECO:0000256" key="8">
    <source>
        <dbReference type="ARBA" id="ARBA00023136"/>
    </source>
</evidence>
<name>A0A0G3BMU6_9BURK</name>
<sequence>MPASTSLRRKMLLVVLTTTCAALLLSATALLIYELRSFRTAWIDDLTTQADLISRSSAPALAFDDIKAASENVAMLKHRPQIRAAAVYAPDGDLFATYASVADVPPSFPAAPGPEGPRFVGDQIEIFQRIEQNGELLGTVYLRAHYDVTTRLWDYMAILAAVTGASLLVAALIFSRLQHAVTMPILAVAAAARRVMETRDYSLRVPKQSQDEVGVLVDAFNDMLTEVGRRTQALERSNRELSIEMEERQKAEAALLSADRRKDEFLATLAHELRNPLAPLSNGLEILKLADADPASRARVRAIMERQLKQMVRLIDDLLEVSRITTGKLALRRERLDLVAVLRSAIEIVEPAMRERGHELSTALPDTPAWVDGDATRLSQVFANLLNNAVKYTDPGGHIEVSLGLDAGRATLRVSDNGIGIEPEMQAAIFEMFMQVDKSLERGRAGLGVGLTLAQQLVELHGGSISVHSAGVGHGSEFIVTLPLCEAPALPVRPPGPVESTVVPPVSVPLRVLVADDNADFASSLGSMLQSLGHRVSVVHDGRAALHAALSDPPDVCFFDIGMPGLNGYDLAARLRAHEATRTLVLVAVTGWGQESDREQARRAGFDHHLVKPIELAQVVPVLEAARQSAPRLARSQAEL</sequence>
<dbReference type="InterPro" id="IPR033417">
    <property type="entry name" value="CHASE8"/>
</dbReference>
<dbReference type="AlphaFoldDB" id="A0A0G3BMU6"/>
<evidence type="ECO:0000259" key="11">
    <source>
        <dbReference type="PROSITE" id="PS50109"/>
    </source>
</evidence>
<evidence type="ECO:0000256" key="2">
    <source>
        <dbReference type="ARBA" id="ARBA00004429"/>
    </source>
</evidence>
<dbReference type="CDD" id="cd00075">
    <property type="entry name" value="HATPase"/>
    <property type="match status" value="1"/>
</dbReference>
<dbReference type="GO" id="GO:0032259">
    <property type="term" value="P:methylation"/>
    <property type="evidence" value="ECO:0007669"/>
    <property type="project" value="UniProtKB-KW"/>
</dbReference>
<dbReference type="SMART" id="SM00448">
    <property type="entry name" value="REC"/>
    <property type="match status" value="1"/>
</dbReference>
<feature type="transmembrane region" description="Helical" evidence="10">
    <location>
        <begin position="152"/>
        <end position="174"/>
    </location>
</feature>
<dbReference type="Gene3D" id="3.40.50.2300">
    <property type="match status" value="1"/>
</dbReference>
<keyword evidence="15" id="KW-1185">Reference proteome</keyword>
<dbReference type="PROSITE" id="PS50885">
    <property type="entry name" value="HAMP"/>
    <property type="match status" value="1"/>
</dbReference>
<dbReference type="OrthoDB" id="9810730at2"/>
<evidence type="ECO:0000313" key="14">
    <source>
        <dbReference type="EMBL" id="AKJ27850.1"/>
    </source>
</evidence>
<keyword evidence="5 14" id="KW-0808">Transferase</keyword>
<dbReference type="InterPro" id="IPR005467">
    <property type="entry name" value="His_kinase_dom"/>
</dbReference>
<dbReference type="InterPro" id="IPR003660">
    <property type="entry name" value="HAMP_dom"/>
</dbReference>
<dbReference type="RefSeq" id="WP_053013366.1">
    <property type="nucleotide sequence ID" value="NZ_CP011371.1"/>
</dbReference>
<evidence type="ECO:0000256" key="6">
    <source>
        <dbReference type="ARBA" id="ARBA00022777"/>
    </source>
</evidence>
<dbReference type="GO" id="GO:0005886">
    <property type="term" value="C:plasma membrane"/>
    <property type="evidence" value="ECO:0007669"/>
    <property type="project" value="UniProtKB-SubCell"/>
</dbReference>
<keyword evidence="10" id="KW-0812">Transmembrane</keyword>
<dbReference type="SUPFAM" id="SSF158472">
    <property type="entry name" value="HAMP domain-like"/>
    <property type="match status" value="1"/>
</dbReference>
<organism evidence="14 15">
    <name type="scientific">Caldimonas brevitalea</name>
    <dbReference type="NCBI Taxonomy" id="413882"/>
    <lineage>
        <taxon>Bacteria</taxon>
        <taxon>Pseudomonadati</taxon>
        <taxon>Pseudomonadota</taxon>
        <taxon>Betaproteobacteria</taxon>
        <taxon>Burkholderiales</taxon>
        <taxon>Sphaerotilaceae</taxon>
        <taxon>Caldimonas</taxon>
    </lineage>
</organism>
<dbReference type="GO" id="GO:0008168">
    <property type="term" value="F:methyltransferase activity"/>
    <property type="evidence" value="ECO:0007669"/>
    <property type="project" value="UniProtKB-KW"/>
</dbReference>
<evidence type="ECO:0000259" key="12">
    <source>
        <dbReference type="PROSITE" id="PS50110"/>
    </source>
</evidence>
<dbReference type="InterPro" id="IPR003661">
    <property type="entry name" value="HisK_dim/P_dom"/>
</dbReference>
<keyword evidence="6" id="KW-0418">Kinase</keyword>
<comment type="catalytic activity">
    <reaction evidence="1">
        <text>ATP + protein L-histidine = ADP + protein N-phospho-L-histidine.</text>
        <dbReference type="EC" id="2.7.13.3"/>
    </reaction>
</comment>
<dbReference type="Gene3D" id="3.30.565.10">
    <property type="entry name" value="Histidine kinase-like ATPase, C-terminal domain"/>
    <property type="match status" value="1"/>
</dbReference>
<dbReference type="CDD" id="cd17580">
    <property type="entry name" value="REC_2_DhkD-like"/>
    <property type="match status" value="1"/>
</dbReference>
<feature type="domain" description="HAMP" evidence="13">
    <location>
        <begin position="179"/>
        <end position="232"/>
    </location>
</feature>
<dbReference type="Pfam" id="PF00072">
    <property type="entry name" value="Response_reg"/>
    <property type="match status" value="1"/>
</dbReference>
<dbReference type="EC" id="2.7.13.3" evidence="3"/>
<keyword evidence="4 9" id="KW-0597">Phosphoprotein</keyword>
<evidence type="ECO:0000256" key="3">
    <source>
        <dbReference type="ARBA" id="ARBA00012438"/>
    </source>
</evidence>
<accession>A0A0G3BMU6</accession>
<evidence type="ECO:0000256" key="5">
    <source>
        <dbReference type="ARBA" id="ARBA00022679"/>
    </source>
</evidence>
<evidence type="ECO:0000256" key="10">
    <source>
        <dbReference type="SAM" id="Phobius"/>
    </source>
</evidence>
<dbReference type="InterPro" id="IPR036890">
    <property type="entry name" value="HATPase_C_sf"/>
</dbReference>
<dbReference type="PROSITE" id="PS50110">
    <property type="entry name" value="RESPONSE_REGULATORY"/>
    <property type="match status" value="1"/>
</dbReference>
<keyword evidence="8 10" id="KW-0472">Membrane</keyword>
<dbReference type="SUPFAM" id="SSF47384">
    <property type="entry name" value="Homodimeric domain of signal transducing histidine kinase"/>
    <property type="match status" value="1"/>
</dbReference>
<dbReference type="FunFam" id="3.30.565.10:FF:000006">
    <property type="entry name" value="Sensor histidine kinase WalK"/>
    <property type="match status" value="1"/>
</dbReference>
<dbReference type="PANTHER" id="PTHR43547:SF2">
    <property type="entry name" value="HYBRID SIGNAL TRANSDUCTION HISTIDINE KINASE C"/>
    <property type="match status" value="1"/>
</dbReference>
<evidence type="ECO:0000259" key="13">
    <source>
        <dbReference type="PROSITE" id="PS50885"/>
    </source>
</evidence>
<reference evidence="14 15" key="1">
    <citation type="submission" date="2015-05" db="EMBL/GenBank/DDBJ databases">
        <authorList>
            <person name="Tang B."/>
            <person name="Yu Y."/>
        </authorList>
    </citation>
    <scope>NUCLEOTIDE SEQUENCE [LARGE SCALE GENOMIC DNA]</scope>
    <source>
        <strain evidence="14 15">DSM 7029</strain>
    </source>
</reference>
<feature type="modified residue" description="4-aspartylphosphate" evidence="9">
    <location>
        <position position="560"/>
    </location>
</feature>
<dbReference type="Pfam" id="PF02518">
    <property type="entry name" value="HATPase_c"/>
    <property type="match status" value="1"/>
</dbReference>
<dbReference type="InterPro" id="IPR004358">
    <property type="entry name" value="Sig_transdc_His_kin-like_C"/>
</dbReference>
<dbReference type="InterPro" id="IPR011006">
    <property type="entry name" value="CheY-like_superfamily"/>
</dbReference>
<dbReference type="Pfam" id="PF17152">
    <property type="entry name" value="CHASE8"/>
    <property type="match status" value="1"/>
</dbReference>
<dbReference type="SUPFAM" id="SSF52172">
    <property type="entry name" value="CheY-like"/>
    <property type="match status" value="1"/>
</dbReference>
<dbReference type="InterPro" id="IPR003594">
    <property type="entry name" value="HATPase_dom"/>
</dbReference>
<feature type="domain" description="Histidine kinase" evidence="11">
    <location>
        <begin position="268"/>
        <end position="486"/>
    </location>
</feature>
<dbReference type="CDD" id="cd06225">
    <property type="entry name" value="HAMP"/>
    <property type="match status" value="1"/>
</dbReference>
<dbReference type="GO" id="GO:0000155">
    <property type="term" value="F:phosphorelay sensor kinase activity"/>
    <property type="evidence" value="ECO:0007669"/>
    <property type="project" value="InterPro"/>
</dbReference>
<dbReference type="EMBL" id="CP011371">
    <property type="protein sequence ID" value="AKJ27850.1"/>
    <property type="molecule type" value="Genomic_DNA"/>
</dbReference>
<evidence type="ECO:0000256" key="9">
    <source>
        <dbReference type="PROSITE-ProRule" id="PRU00169"/>
    </source>
</evidence>
<dbReference type="KEGG" id="pbh:AAW51_1159"/>
<dbReference type="InterPro" id="IPR036097">
    <property type="entry name" value="HisK_dim/P_sf"/>
</dbReference>
<evidence type="ECO:0000256" key="1">
    <source>
        <dbReference type="ARBA" id="ARBA00000085"/>
    </source>
</evidence>
<dbReference type="PROSITE" id="PS50109">
    <property type="entry name" value="HIS_KIN"/>
    <property type="match status" value="1"/>
</dbReference>
<comment type="subcellular location">
    <subcellularLocation>
        <location evidence="2">Cell inner membrane</location>
        <topology evidence="2">Multi-pass membrane protein</topology>
    </subcellularLocation>
</comment>
<protein>
    <recommendedName>
        <fullName evidence="3">histidine kinase</fullName>
        <ecNumber evidence="3">2.7.13.3</ecNumber>
    </recommendedName>
</protein>
<proteinExistence type="predicted"/>
<dbReference type="STRING" id="413882.AAW51_1159"/>
<dbReference type="Gene3D" id="6.10.340.10">
    <property type="match status" value="1"/>
</dbReference>
<dbReference type="Proteomes" id="UP000035352">
    <property type="component" value="Chromosome"/>
</dbReference>